<protein>
    <submittedName>
        <fullName evidence="1">Glutamine amidotransferase</fullName>
    </submittedName>
</protein>
<dbReference type="RefSeq" id="WP_307357964.1">
    <property type="nucleotide sequence ID" value="NZ_JAUSXK010000001.1"/>
</dbReference>
<dbReference type="PANTHER" id="PTHR43235:SF1">
    <property type="entry name" value="GLUTAMINE AMIDOTRANSFERASE PB2B2.05-RELATED"/>
    <property type="match status" value="1"/>
</dbReference>
<dbReference type="InterPro" id="IPR029062">
    <property type="entry name" value="Class_I_gatase-like"/>
</dbReference>
<dbReference type="InterPro" id="IPR044668">
    <property type="entry name" value="PuuD-like"/>
</dbReference>
<keyword evidence="2" id="KW-1185">Reference proteome</keyword>
<evidence type="ECO:0000313" key="2">
    <source>
        <dbReference type="Proteomes" id="UP001239085"/>
    </source>
</evidence>
<dbReference type="EMBL" id="JAUSXK010000001">
    <property type="protein sequence ID" value="MDQ0642340.1"/>
    <property type="molecule type" value="Genomic_DNA"/>
</dbReference>
<dbReference type="Gene3D" id="3.40.50.880">
    <property type="match status" value="1"/>
</dbReference>
<accession>A0ABU0P4U5</accession>
<dbReference type="InterPro" id="IPR011697">
    <property type="entry name" value="Peptidase_C26"/>
</dbReference>
<sequence>MSFPARRVAVLHLRTRRPSNPRYQRELDMLNSVAVATIESLGWSAQVVATAERPVIESLTAAREADMVVLMGGEDVDPRLYGDNPDYPGSGHHESRADSTQIAVVLEAMQHGKPLLGICRGVQLINVALGGTLVQHLPTVAGHRGIPSSGEGFVTNLVTLEPESDLDRDVDAADPVMCTHHQAVEILGNGLVVAGRSVDGVVEAILHESAPITGVQWHPEHPRTAGRQLRALLLRLERQLAASRV</sequence>
<dbReference type="Proteomes" id="UP001239085">
    <property type="component" value="Unassembled WGS sequence"/>
</dbReference>
<dbReference type="Pfam" id="PF07722">
    <property type="entry name" value="Peptidase_C26"/>
    <property type="match status" value="1"/>
</dbReference>
<comment type="caution">
    <text evidence="1">The sequence shown here is derived from an EMBL/GenBank/DDBJ whole genome shotgun (WGS) entry which is preliminary data.</text>
</comment>
<dbReference type="PANTHER" id="PTHR43235">
    <property type="entry name" value="GLUTAMINE AMIDOTRANSFERASE PB2B2.05-RELATED"/>
    <property type="match status" value="1"/>
</dbReference>
<name>A0ABU0P4U5_9MICO</name>
<gene>
    <name evidence="1" type="ORF">QFZ46_000500</name>
</gene>
<keyword evidence="1" id="KW-0315">Glutamine amidotransferase</keyword>
<organism evidence="1 2">
    <name type="scientific">Microbacterium murale</name>
    <dbReference type="NCBI Taxonomy" id="1081040"/>
    <lineage>
        <taxon>Bacteria</taxon>
        <taxon>Bacillati</taxon>
        <taxon>Actinomycetota</taxon>
        <taxon>Actinomycetes</taxon>
        <taxon>Micrococcales</taxon>
        <taxon>Microbacteriaceae</taxon>
        <taxon>Microbacterium</taxon>
    </lineage>
</organism>
<dbReference type="SUPFAM" id="SSF52317">
    <property type="entry name" value="Class I glutamine amidotransferase-like"/>
    <property type="match status" value="1"/>
</dbReference>
<dbReference type="PROSITE" id="PS51273">
    <property type="entry name" value="GATASE_TYPE_1"/>
    <property type="match status" value="1"/>
</dbReference>
<evidence type="ECO:0000313" key="1">
    <source>
        <dbReference type="EMBL" id="MDQ0642340.1"/>
    </source>
</evidence>
<proteinExistence type="predicted"/>
<reference evidence="1 2" key="1">
    <citation type="submission" date="2023-07" db="EMBL/GenBank/DDBJ databases">
        <title>Comparative genomics of wheat-associated soil bacteria to identify genetic determinants of phenazine resistance.</title>
        <authorList>
            <person name="Mouncey N."/>
        </authorList>
    </citation>
    <scope>NUCLEOTIDE SEQUENCE [LARGE SCALE GENOMIC DNA]</scope>
    <source>
        <strain evidence="1 2">W2I7</strain>
    </source>
</reference>